<dbReference type="InterPro" id="IPR036390">
    <property type="entry name" value="WH_DNA-bd_sf"/>
</dbReference>
<dbReference type="GO" id="GO:0003700">
    <property type="term" value="F:DNA-binding transcription factor activity"/>
    <property type="evidence" value="ECO:0007669"/>
    <property type="project" value="InterPro"/>
</dbReference>
<evidence type="ECO:0000256" key="3">
    <source>
        <dbReference type="ARBA" id="ARBA00023015"/>
    </source>
</evidence>
<dbReference type="InterPro" id="IPR015424">
    <property type="entry name" value="PyrdxlP-dep_Trfase"/>
</dbReference>
<dbReference type="InterPro" id="IPR051446">
    <property type="entry name" value="HTH_trans_reg/aminotransferase"/>
</dbReference>
<dbReference type="PANTHER" id="PTHR46577:SF1">
    <property type="entry name" value="HTH-TYPE TRANSCRIPTIONAL REGULATORY PROTEIN GABR"/>
    <property type="match status" value="1"/>
</dbReference>
<keyword evidence="4" id="KW-0238">DNA-binding</keyword>
<dbReference type="PANTHER" id="PTHR46577">
    <property type="entry name" value="HTH-TYPE TRANSCRIPTIONAL REGULATORY PROTEIN GABR"/>
    <property type="match status" value="1"/>
</dbReference>
<evidence type="ECO:0000313" key="9">
    <source>
        <dbReference type="Proteomes" id="UP000193963"/>
    </source>
</evidence>
<name>A0A1X7A6G2_9RHOB</name>
<accession>A0A1X7A6G2</accession>
<evidence type="ECO:0000256" key="6">
    <source>
        <dbReference type="SAM" id="MobiDB-lite"/>
    </source>
</evidence>
<dbReference type="Proteomes" id="UP000193963">
    <property type="component" value="Unassembled WGS sequence"/>
</dbReference>
<dbReference type="AlphaFoldDB" id="A0A1X7A6G2"/>
<keyword evidence="9" id="KW-1185">Reference proteome</keyword>
<dbReference type="Gene3D" id="1.10.10.10">
    <property type="entry name" value="Winged helix-like DNA-binding domain superfamily/Winged helix DNA-binding domain"/>
    <property type="match status" value="1"/>
</dbReference>
<dbReference type="InterPro" id="IPR004839">
    <property type="entry name" value="Aminotransferase_I/II_large"/>
</dbReference>
<evidence type="ECO:0000256" key="5">
    <source>
        <dbReference type="ARBA" id="ARBA00023163"/>
    </source>
</evidence>
<dbReference type="EMBL" id="FWFN01000009">
    <property type="protein sequence ID" value="SLN71791.1"/>
    <property type="molecule type" value="Genomic_DNA"/>
</dbReference>
<dbReference type="InterPro" id="IPR015421">
    <property type="entry name" value="PyrdxlP-dep_Trfase_major"/>
</dbReference>
<dbReference type="SUPFAM" id="SSF53383">
    <property type="entry name" value="PLP-dependent transferases"/>
    <property type="match status" value="1"/>
</dbReference>
<feature type="region of interest" description="Disordered" evidence="6">
    <location>
        <begin position="83"/>
        <end position="106"/>
    </location>
</feature>
<dbReference type="InterPro" id="IPR015422">
    <property type="entry name" value="PyrdxlP-dep_Trfase_small"/>
</dbReference>
<dbReference type="SMART" id="SM00345">
    <property type="entry name" value="HTH_GNTR"/>
    <property type="match status" value="1"/>
</dbReference>
<comment type="similarity">
    <text evidence="1">In the C-terminal section; belongs to the class-I pyridoxal-phosphate-dependent aminotransferase family.</text>
</comment>
<dbReference type="Gene3D" id="3.40.640.10">
    <property type="entry name" value="Type I PLP-dependent aspartate aminotransferase-like (Major domain)"/>
    <property type="match status" value="1"/>
</dbReference>
<evidence type="ECO:0000256" key="4">
    <source>
        <dbReference type="ARBA" id="ARBA00023125"/>
    </source>
</evidence>
<keyword evidence="3" id="KW-0805">Transcription regulation</keyword>
<organism evidence="8 9">
    <name type="scientific">Pseudooceanicola marinus</name>
    <dbReference type="NCBI Taxonomy" id="396013"/>
    <lineage>
        <taxon>Bacteria</taxon>
        <taxon>Pseudomonadati</taxon>
        <taxon>Pseudomonadota</taxon>
        <taxon>Alphaproteobacteria</taxon>
        <taxon>Rhodobacterales</taxon>
        <taxon>Paracoccaceae</taxon>
        <taxon>Pseudooceanicola</taxon>
    </lineage>
</organism>
<protein>
    <submittedName>
        <fullName evidence="8">Putative HTH-type transcriptional regulator YdcR</fullName>
    </submittedName>
</protein>
<gene>
    <name evidence="8" type="primary">ydcR</name>
    <name evidence="8" type="ORF">PSM7751_03877</name>
</gene>
<dbReference type="Pfam" id="PF00155">
    <property type="entry name" value="Aminotran_1_2"/>
    <property type="match status" value="1"/>
</dbReference>
<dbReference type="CDD" id="cd07377">
    <property type="entry name" value="WHTH_GntR"/>
    <property type="match status" value="1"/>
</dbReference>
<dbReference type="GO" id="GO:0003677">
    <property type="term" value="F:DNA binding"/>
    <property type="evidence" value="ECO:0007669"/>
    <property type="project" value="UniProtKB-KW"/>
</dbReference>
<proteinExistence type="inferred from homology"/>
<evidence type="ECO:0000259" key="7">
    <source>
        <dbReference type="PROSITE" id="PS50949"/>
    </source>
</evidence>
<dbReference type="Pfam" id="PF00392">
    <property type="entry name" value="GntR"/>
    <property type="match status" value="1"/>
</dbReference>
<evidence type="ECO:0000313" key="8">
    <source>
        <dbReference type="EMBL" id="SLN71791.1"/>
    </source>
</evidence>
<dbReference type="OrthoDB" id="9794015at2"/>
<dbReference type="Gene3D" id="3.90.1150.10">
    <property type="entry name" value="Aspartate Aminotransferase, domain 1"/>
    <property type="match status" value="1"/>
</dbReference>
<keyword evidence="5" id="KW-0804">Transcription</keyword>
<dbReference type="CDD" id="cd00609">
    <property type="entry name" value="AAT_like"/>
    <property type="match status" value="1"/>
</dbReference>
<dbReference type="GO" id="GO:0030170">
    <property type="term" value="F:pyridoxal phosphate binding"/>
    <property type="evidence" value="ECO:0007669"/>
    <property type="project" value="InterPro"/>
</dbReference>
<dbReference type="InterPro" id="IPR036388">
    <property type="entry name" value="WH-like_DNA-bd_sf"/>
</dbReference>
<evidence type="ECO:0000256" key="1">
    <source>
        <dbReference type="ARBA" id="ARBA00005384"/>
    </source>
</evidence>
<feature type="domain" description="HTH gntR-type" evidence="7">
    <location>
        <begin position="13"/>
        <end position="81"/>
    </location>
</feature>
<evidence type="ECO:0000256" key="2">
    <source>
        <dbReference type="ARBA" id="ARBA00022898"/>
    </source>
</evidence>
<reference evidence="8 9" key="1">
    <citation type="submission" date="2017-03" db="EMBL/GenBank/DDBJ databases">
        <authorList>
            <person name="Afonso C.L."/>
            <person name="Miller P.J."/>
            <person name="Scott M.A."/>
            <person name="Spackman E."/>
            <person name="Goraichik I."/>
            <person name="Dimitrov K.M."/>
            <person name="Suarez D.L."/>
            <person name="Swayne D.E."/>
        </authorList>
    </citation>
    <scope>NUCLEOTIDE SEQUENCE [LARGE SCALE GENOMIC DNA]</scope>
    <source>
        <strain evidence="8 9">CECT 7751</strain>
    </source>
</reference>
<keyword evidence="2" id="KW-0663">Pyridoxal phosphate</keyword>
<dbReference type="SUPFAM" id="SSF46785">
    <property type="entry name" value="Winged helix' DNA-binding domain"/>
    <property type="match status" value="1"/>
</dbReference>
<dbReference type="PROSITE" id="PS50949">
    <property type="entry name" value="HTH_GNTR"/>
    <property type="match status" value="1"/>
</dbReference>
<sequence>MNDWCPEISQNGSPRYVAIADAIVRDLERGVLRAGDRLPPQRKLADLLGLDFTTVSRGYSEAQKRGLVESHVGRGTFVTAQLARASGPDPERTRDEDLTMNMPPEPRDERLLRRMREGLGYVGNNMTPLLRYQSSTGSDRDKSAAMTWLGKRGLNPSAECVAITPGAHATILAILTILADPGDTILCEAVSYPGLRAIAARLRLNLQGLPMDEEGIIPGALDCAIQEHKPRALYLTPTLHNPTTVTVPAQRRRQIADVVTAHGLHVIEDDAYGFVPSDAPAALATHAPDLTWYIGGLSKCLGGGLRLAYCTAPSSRCALSLGHALRSTAVMASPISSALATRWIEDGTADEILGYIRVESAARQAIATELLAGLEYRSAPNAFNVWLRLPEGAGRADLMGRLAGRHIGIMPSDAFTVLGSPDEHVRVCLGGSISREELRRGLLLMTNSLQPDAWVG</sequence>
<dbReference type="InterPro" id="IPR000524">
    <property type="entry name" value="Tscrpt_reg_HTH_GntR"/>
</dbReference>
<dbReference type="RefSeq" id="WP_085889920.1">
    <property type="nucleotide sequence ID" value="NZ_FWFN01000009.1"/>
</dbReference>